<evidence type="ECO:0000256" key="6">
    <source>
        <dbReference type="ARBA" id="ARBA00040494"/>
    </source>
</evidence>
<keyword evidence="2" id="KW-0813">Transport</keyword>
<evidence type="ECO:0000256" key="4">
    <source>
        <dbReference type="ARBA" id="ARBA00022927"/>
    </source>
</evidence>
<dbReference type="GO" id="GO:0005829">
    <property type="term" value="C:cytosol"/>
    <property type="evidence" value="ECO:0007669"/>
    <property type="project" value="TreeGrafter"/>
</dbReference>
<keyword evidence="3" id="KW-0963">Cytoplasm</keyword>
<sequence length="218" mass="23293">MVAYYRLSELGYRLAPGLQVLPPEAFEPVPAATALLRDAEARAAAIVAEAEQEYARRSAQGYADGLARAELESVERLLREGVQLDAGLKAAEAEMARIVMACVRRLVDSFDDEARTVAAVRGALRQMRRERRAELRVAPAHYAAMRDRIAGIVADFPEVEFVDVVEDPALMPPQIVLESSIGRVETAVDAGLDALEAIVRGAAAGHSDSSADPAGAAA</sequence>
<keyword evidence="8" id="KW-1185">Reference proteome</keyword>
<comment type="caution">
    <text evidence="7">The sequence shown here is derived from an EMBL/GenBank/DDBJ whole genome shotgun (WGS) entry which is preliminary data.</text>
</comment>
<evidence type="ECO:0000256" key="1">
    <source>
        <dbReference type="ARBA" id="ARBA00004496"/>
    </source>
</evidence>
<dbReference type="NCBIfam" id="TIGR02499">
    <property type="entry name" value="HrpE_YscL_not"/>
    <property type="match status" value="1"/>
</dbReference>
<accession>A0AAV4ZU71</accession>
<reference evidence="7" key="1">
    <citation type="journal article" date="2016" name="Front. Microbiol.">
        <title>Genome Sequence of the Piezophilic, Mesophilic Sulfate-Reducing Bacterium Desulfovibrio indicus J2T.</title>
        <authorList>
            <person name="Cao J."/>
            <person name="Maignien L."/>
            <person name="Shao Z."/>
            <person name="Alain K."/>
            <person name="Jebbar M."/>
        </authorList>
    </citation>
    <scope>NUCLEOTIDE SEQUENCE</scope>
    <source>
        <strain evidence="7">DSM 16372</strain>
    </source>
</reference>
<protein>
    <recommendedName>
        <fullName evidence="6">Type 3 secretion system stator protein</fullName>
    </recommendedName>
</protein>
<dbReference type="Pfam" id="PF06635">
    <property type="entry name" value="T3SS_SCTL"/>
    <property type="match status" value="1"/>
</dbReference>
<proteinExistence type="inferred from homology"/>
<dbReference type="InterPro" id="IPR010586">
    <property type="entry name" value="T3SS_stator_protein"/>
</dbReference>
<dbReference type="RefSeq" id="WP_066919450.1">
    <property type="nucleotide sequence ID" value="NZ_BPQO01000027.1"/>
</dbReference>
<comment type="subcellular location">
    <subcellularLocation>
        <location evidence="1">Cytoplasm</location>
    </subcellularLocation>
</comment>
<dbReference type="PANTHER" id="PTHR34982">
    <property type="entry name" value="YOP PROTEINS TRANSLOCATION PROTEIN L"/>
    <property type="match status" value="1"/>
</dbReference>
<comment type="similarity">
    <text evidence="5">Belongs to the SctL stator family.</text>
</comment>
<gene>
    <name evidence="7" type="primary">yscL</name>
    <name evidence="7" type="ORF">BHAOGJBA_5002</name>
</gene>
<evidence type="ECO:0000256" key="5">
    <source>
        <dbReference type="ARBA" id="ARBA00024335"/>
    </source>
</evidence>
<dbReference type="EMBL" id="BPQO01000027">
    <property type="protein sequence ID" value="GJD91454.1"/>
    <property type="molecule type" value="Genomic_DNA"/>
</dbReference>
<evidence type="ECO:0000313" key="8">
    <source>
        <dbReference type="Proteomes" id="UP001055247"/>
    </source>
</evidence>
<organism evidence="7 8">
    <name type="scientific">Methylobacterium hispanicum</name>
    <dbReference type="NCBI Taxonomy" id="270350"/>
    <lineage>
        <taxon>Bacteria</taxon>
        <taxon>Pseudomonadati</taxon>
        <taxon>Pseudomonadota</taxon>
        <taxon>Alphaproteobacteria</taxon>
        <taxon>Hyphomicrobiales</taxon>
        <taxon>Methylobacteriaceae</taxon>
        <taxon>Methylobacterium</taxon>
    </lineage>
</organism>
<dbReference type="AlphaFoldDB" id="A0AAV4ZU71"/>
<evidence type="ECO:0000256" key="3">
    <source>
        <dbReference type="ARBA" id="ARBA00022490"/>
    </source>
</evidence>
<dbReference type="InterPro" id="IPR051472">
    <property type="entry name" value="T3SS_Stator/FliH"/>
</dbReference>
<keyword evidence="4" id="KW-0653">Protein transport</keyword>
<evidence type="ECO:0000313" key="7">
    <source>
        <dbReference type="EMBL" id="GJD91454.1"/>
    </source>
</evidence>
<dbReference type="GO" id="GO:0030254">
    <property type="term" value="P:protein secretion by the type III secretion system"/>
    <property type="evidence" value="ECO:0007669"/>
    <property type="project" value="InterPro"/>
</dbReference>
<reference evidence="7" key="2">
    <citation type="submission" date="2021-08" db="EMBL/GenBank/DDBJ databases">
        <authorList>
            <person name="Tani A."/>
            <person name="Ola A."/>
            <person name="Ogura Y."/>
            <person name="Katsura K."/>
            <person name="Hayashi T."/>
        </authorList>
    </citation>
    <scope>NUCLEOTIDE SEQUENCE</scope>
    <source>
        <strain evidence="7">DSM 16372</strain>
    </source>
</reference>
<name>A0AAV4ZU71_9HYPH</name>
<dbReference type="Proteomes" id="UP001055247">
    <property type="component" value="Unassembled WGS sequence"/>
</dbReference>
<evidence type="ECO:0000256" key="2">
    <source>
        <dbReference type="ARBA" id="ARBA00022448"/>
    </source>
</evidence>
<dbReference type="InterPro" id="IPR012842">
    <property type="entry name" value="T3SS_SctL/SctL2"/>
</dbReference>
<dbReference type="PANTHER" id="PTHR34982:SF4">
    <property type="entry name" value="TYPE 3 SECRETION SYSTEM STATOR PROTEIN"/>
    <property type="match status" value="1"/>
</dbReference>